<accession>A0A0C9ZDT2</accession>
<name>A0A0C9ZDT2_9AGAM</name>
<dbReference type="InParanoid" id="A0A0C9ZDT2"/>
<evidence type="ECO:0000313" key="2">
    <source>
        <dbReference type="Proteomes" id="UP000054485"/>
    </source>
</evidence>
<sequence>MSVNRPPALALSALSGTSSNQCSLSYPALKYNESLYKYSRQLTLRVCGVLLFQHTDEDSVFAKRVAQMADSSFSLRCFIHLSHSEGKRMNRATRGSPLREPVKYFGIVCRRGSEGDCTRPDEQLSIHTSVGVAPS</sequence>
<gene>
    <name evidence="1" type="ORF">CY34DRAFT_562614</name>
</gene>
<dbReference type="Proteomes" id="UP000054485">
    <property type="component" value="Unassembled WGS sequence"/>
</dbReference>
<dbReference type="AlphaFoldDB" id="A0A0C9ZDT2"/>
<keyword evidence="2" id="KW-1185">Reference proteome</keyword>
<dbReference type="EMBL" id="KN835600">
    <property type="protein sequence ID" value="KIK35660.1"/>
    <property type="molecule type" value="Genomic_DNA"/>
</dbReference>
<proteinExistence type="predicted"/>
<evidence type="ECO:0000313" key="1">
    <source>
        <dbReference type="EMBL" id="KIK35660.1"/>
    </source>
</evidence>
<reference evidence="1 2" key="1">
    <citation type="submission" date="2014-04" db="EMBL/GenBank/DDBJ databases">
        <authorList>
            <consortium name="DOE Joint Genome Institute"/>
            <person name="Kuo A."/>
            <person name="Ruytinx J."/>
            <person name="Rineau F."/>
            <person name="Colpaert J."/>
            <person name="Kohler A."/>
            <person name="Nagy L.G."/>
            <person name="Floudas D."/>
            <person name="Copeland A."/>
            <person name="Barry K.W."/>
            <person name="Cichocki N."/>
            <person name="Veneault-Fourrey C."/>
            <person name="LaButti K."/>
            <person name="Lindquist E.A."/>
            <person name="Lipzen A."/>
            <person name="Lundell T."/>
            <person name="Morin E."/>
            <person name="Murat C."/>
            <person name="Sun H."/>
            <person name="Tunlid A."/>
            <person name="Henrissat B."/>
            <person name="Grigoriev I.V."/>
            <person name="Hibbett D.S."/>
            <person name="Martin F."/>
            <person name="Nordberg H.P."/>
            <person name="Cantor M.N."/>
            <person name="Hua S.X."/>
        </authorList>
    </citation>
    <scope>NUCLEOTIDE SEQUENCE [LARGE SCALE GENOMIC DNA]</scope>
    <source>
        <strain evidence="1 2">UH-Slu-Lm8-n1</strain>
    </source>
</reference>
<dbReference type="OrthoDB" id="10489851at2759"/>
<organism evidence="1 2">
    <name type="scientific">Suillus luteus UH-Slu-Lm8-n1</name>
    <dbReference type="NCBI Taxonomy" id="930992"/>
    <lineage>
        <taxon>Eukaryota</taxon>
        <taxon>Fungi</taxon>
        <taxon>Dikarya</taxon>
        <taxon>Basidiomycota</taxon>
        <taxon>Agaricomycotina</taxon>
        <taxon>Agaricomycetes</taxon>
        <taxon>Agaricomycetidae</taxon>
        <taxon>Boletales</taxon>
        <taxon>Suillineae</taxon>
        <taxon>Suillaceae</taxon>
        <taxon>Suillus</taxon>
    </lineage>
</organism>
<protein>
    <submittedName>
        <fullName evidence="1">Uncharacterized protein</fullName>
    </submittedName>
</protein>
<reference evidence="2" key="2">
    <citation type="submission" date="2015-01" db="EMBL/GenBank/DDBJ databases">
        <title>Evolutionary Origins and Diversification of the Mycorrhizal Mutualists.</title>
        <authorList>
            <consortium name="DOE Joint Genome Institute"/>
            <consortium name="Mycorrhizal Genomics Consortium"/>
            <person name="Kohler A."/>
            <person name="Kuo A."/>
            <person name="Nagy L.G."/>
            <person name="Floudas D."/>
            <person name="Copeland A."/>
            <person name="Barry K.W."/>
            <person name="Cichocki N."/>
            <person name="Veneault-Fourrey C."/>
            <person name="LaButti K."/>
            <person name="Lindquist E.A."/>
            <person name="Lipzen A."/>
            <person name="Lundell T."/>
            <person name="Morin E."/>
            <person name="Murat C."/>
            <person name="Riley R."/>
            <person name="Ohm R."/>
            <person name="Sun H."/>
            <person name="Tunlid A."/>
            <person name="Henrissat B."/>
            <person name="Grigoriev I.V."/>
            <person name="Hibbett D.S."/>
            <person name="Martin F."/>
        </authorList>
    </citation>
    <scope>NUCLEOTIDE SEQUENCE [LARGE SCALE GENOMIC DNA]</scope>
    <source>
        <strain evidence="2">UH-Slu-Lm8-n1</strain>
    </source>
</reference>
<dbReference type="HOGENOM" id="CLU_1887151_0_0_1"/>